<protein>
    <submittedName>
        <fullName evidence="2">Uncharacterized protein</fullName>
    </submittedName>
</protein>
<accession>A0A914QII0</accession>
<name>A0A914QII0_9BILA</name>
<evidence type="ECO:0000313" key="2">
    <source>
        <dbReference type="WBParaSite" id="PDA_v2.g29384.t1"/>
    </source>
</evidence>
<dbReference type="AlphaFoldDB" id="A0A914QII0"/>
<evidence type="ECO:0000313" key="1">
    <source>
        <dbReference type="Proteomes" id="UP000887578"/>
    </source>
</evidence>
<reference evidence="2" key="1">
    <citation type="submission" date="2022-11" db="UniProtKB">
        <authorList>
            <consortium name="WormBaseParasite"/>
        </authorList>
    </citation>
    <scope>IDENTIFICATION</scope>
</reference>
<keyword evidence="1" id="KW-1185">Reference proteome</keyword>
<dbReference type="WBParaSite" id="PDA_v2.g29384.t1">
    <property type="protein sequence ID" value="PDA_v2.g29384.t1"/>
    <property type="gene ID" value="PDA_v2.g29384"/>
</dbReference>
<organism evidence="1 2">
    <name type="scientific">Panagrolaimus davidi</name>
    <dbReference type="NCBI Taxonomy" id="227884"/>
    <lineage>
        <taxon>Eukaryota</taxon>
        <taxon>Metazoa</taxon>
        <taxon>Ecdysozoa</taxon>
        <taxon>Nematoda</taxon>
        <taxon>Chromadorea</taxon>
        <taxon>Rhabditida</taxon>
        <taxon>Tylenchina</taxon>
        <taxon>Panagrolaimomorpha</taxon>
        <taxon>Panagrolaimoidea</taxon>
        <taxon>Panagrolaimidae</taxon>
        <taxon>Panagrolaimus</taxon>
    </lineage>
</organism>
<sequence length="190" mass="22459">MKVALIRKVGNNPVELPSLPALSTKIRQALNERDLPEFQYHVFVTTLAEDNVDSRYKCRTKHDCFDVSINNIRIFVLRYLTQNNITEALEANEQFWNKTSTDLNFLLQSMNPSFHLDNIARIVFIPDVLARWTVIIFHVDELQARAGDANKRIGFDFSEYQGSKMYETLARYEWYPLFVYNHDYLIYFIY</sequence>
<proteinExistence type="predicted"/>
<dbReference type="Proteomes" id="UP000887578">
    <property type="component" value="Unplaced"/>
</dbReference>